<dbReference type="Gene3D" id="3.40.50.720">
    <property type="entry name" value="NAD(P)-binding Rossmann-like Domain"/>
    <property type="match status" value="2"/>
</dbReference>
<dbReference type="EC" id="1.1.1.81" evidence="8"/>
<keyword evidence="8" id="KW-0670">Pyruvate</keyword>
<dbReference type="FunFam" id="3.40.50.720:FF:000203">
    <property type="entry name" value="D-3-phosphoglycerate dehydrogenase (SerA)"/>
    <property type="match status" value="1"/>
</dbReference>
<dbReference type="OrthoDB" id="9805416at2"/>
<dbReference type="InterPro" id="IPR036291">
    <property type="entry name" value="NAD(P)-bd_dom_sf"/>
</dbReference>
<dbReference type="CDD" id="cd12172">
    <property type="entry name" value="PGDH_like_2"/>
    <property type="match status" value="1"/>
</dbReference>
<name>A0A517DNU6_9FIRM</name>
<protein>
    <submittedName>
        <fullName evidence="8">Glyoxylate/hydroxypyruvate reductase B</fullName>
        <ecNumber evidence="8">1.1.1.81</ecNumber>
    </submittedName>
</protein>
<organism evidence="8 9">
    <name type="scientific">Sporomusa termitida</name>
    <dbReference type="NCBI Taxonomy" id="2377"/>
    <lineage>
        <taxon>Bacteria</taxon>
        <taxon>Bacillati</taxon>
        <taxon>Bacillota</taxon>
        <taxon>Negativicutes</taxon>
        <taxon>Selenomonadales</taxon>
        <taxon>Sporomusaceae</taxon>
        <taxon>Sporomusa</taxon>
    </lineage>
</organism>
<evidence type="ECO:0000256" key="3">
    <source>
        <dbReference type="ARBA" id="ARBA00023002"/>
    </source>
</evidence>
<dbReference type="Pfam" id="PF00389">
    <property type="entry name" value="2-Hacid_dh"/>
    <property type="match status" value="1"/>
</dbReference>
<dbReference type="InterPro" id="IPR050857">
    <property type="entry name" value="D-2-hydroxyacid_DH"/>
</dbReference>
<evidence type="ECO:0000256" key="2">
    <source>
        <dbReference type="ARBA" id="ARBA00022605"/>
    </source>
</evidence>
<dbReference type="Proteomes" id="UP000320776">
    <property type="component" value="Chromosome"/>
</dbReference>
<dbReference type="GO" id="GO:0051287">
    <property type="term" value="F:NAD binding"/>
    <property type="evidence" value="ECO:0007669"/>
    <property type="project" value="InterPro"/>
</dbReference>
<evidence type="ECO:0000256" key="1">
    <source>
        <dbReference type="ARBA" id="ARBA00005854"/>
    </source>
</evidence>
<sequence length="341" mass="37303">MKNVLITSKAFGSQLDNQHRQQLLSYFADNGWQIIWNPGEQAMSAADIIKINAEQPLAAIAVYSSSDELSSAVFEHCHNLKVISRHGVGVENIDLAAAQKAGVQIKTTADMPGYETVADLTFALMLTIARQIHIIDAQLRQNKWYRPVSSDVWGKTLGILGLGRIGKAVVTRAQGFGMKLLACTGHPDQEYFTANKITLCSKEELVAQADFITLHAALNEQTREMINTRDFSLMKPTAYLINTARSGLVNQAALLNALKTKQIAGAALDVFDIEPAVNDLLLKENLANVVATAHVGSYTFDSIRRMDFLVAENIVTANATAKPARSPANFNKNNYSELKIS</sequence>
<dbReference type="InterPro" id="IPR029752">
    <property type="entry name" value="D-isomer_DH_CS1"/>
</dbReference>
<evidence type="ECO:0000313" key="8">
    <source>
        <dbReference type="EMBL" id="QDR78967.1"/>
    </source>
</evidence>
<proteinExistence type="inferred from homology"/>
<evidence type="ECO:0000259" key="7">
    <source>
        <dbReference type="Pfam" id="PF02826"/>
    </source>
</evidence>
<feature type="domain" description="D-isomer specific 2-hydroxyacid dehydrogenase NAD-binding" evidence="7">
    <location>
        <begin position="122"/>
        <end position="296"/>
    </location>
</feature>
<feature type="domain" description="D-isomer specific 2-hydroxyacid dehydrogenase catalytic" evidence="6">
    <location>
        <begin position="38"/>
        <end position="324"/>
    </location>
</feature>
<dbReference type="SUPFAM" id="SSF51735">
    <property type="entry name" value="NAD(P)-binding Rossmann-fold domains"/>
    <property type="match status" value="1"/>
</dbReference>
<dbReference type="PANTHER" id="PTHR42789">
    <property type="entry name" value="D-ISOMER SPECIFIC 2-HYDROXYACID DEHYDROGENASE FAMILY PROTEIN (AFU_ORTHOLOGUE AFUA_6G10090)"/>
    <property type="match status" value="1"/>
</dbReference>
<accession>A0A517DNU6</accession>
<dbReference type="RefSeq" id="WP_144348672.1">
    <property type="nucleotide sequence ID" value="NZ_CP036259.1"/>
</dbReference>
<dbReference type="PANTHER" id="PTHR42789:SF1">
    <property type="entry name" value="D-ISOMER SPECIFIC 2-HYDROXYACID DEHYDROGENASE FAMILY PROTEIN (AFU_ORTHOLOGUE AFUA_6G10090)"/>
    <property type="match status" value="1"/>
</dbReference>
<evidence type="ECO:0000259" key="6">
    <source>
        <dbReference type="Pfam" id="PF00389"/>
    </source>
</evidence>
<evidence type="ECO:0000256" key="4">
    <source>
        <dbReference type="ARBA" id="ARBA00023027"/>
    </source>
</evidence>
<comment type="similarity">
    <text evidence="1 5">Belongs to the D-isomer specific 2-hydroxyacid dehydrogenase family.</text>
</comment>
<dbReference type="KEGG" id="sted:SPTER_02180"/>
<dbReference type="GO" id="GO:0008652">
    <property type="term" value="P:amino acid biosynthetic process"/>
    <property type="evidence" value="ECO:0007669"/>
    <property type="project" value="UniProtKB-KW"/>
</dbReference>
<dbReference type="SUPFAM" id="SSF52283">
    <property type="entry name" value="Formate/glycerate dehydrogenase catalytic domain-like"/>
    <property type="match status" value="1"/>
</dbReference>
<dbReference type="PROSITE" id="PS00065">
    <property type="entry name" value="D_2_HYDROXYACID_DH_1"/>
    <property type="match status" value="1"/>
</dbReference>
<dbReference type="AlphaFoldDB" id="A0A517DNU6"/>
<dbReference type="GO" id="GO:0016618">
    <property type="term" value="F:hydroxypyruvate reductase [NAD(P)H] activity"/>
    <property type="evidence" value="ECO:0007669"/>
    <property type="project" value="UniProtKB-EC"/>
</dbReference>
<keyword evidence="2" id="KW-0028">Amino-acid biosynthesis</keyword>
<evidence type="ECO:0000256" key="5">
    <source>
        <dbReference type="RuleBase" id="RU003719"/>
    </source>
</evidence>
<gene>
    <name evidence="8" type="primary">ghrB_1</name>
    <name evidence="8" type="ORF">SPTER_02180</name>
</gene>
<keyword evidence="3 5" id="KW-0560">Oxidoreductase</keyword>
<evidence type="ECO:0000313" key="9">
    <source>
        <dbReference type="Proteomes" id="UP000320776"/>
    </source>
</evidence>
<keyword evidence="9" id="KW-1185">Reference proteome</keyword>
<dbReference type="EMBL" id="CP036259">
    <property type="protein sequence ID" value="QDR78967.1"/>
    <property type="molecule type" value="Genomic_DNA"/>
</dbReference>
<dbReference type="InterPro" id="IPR006140">
    <property type="entry name" value="D-isomer_DH_NAD-bd"/>
</dbReference>
<keyword evidence="4" id="KW-0520">NAD</keyword>
<reference evidence="8 9" key="1">
    <citation type="submission" date="2019-02" db="EMBL/GenBank/DDBJ databases">
        <title>Closed genome of Sporomusa termitida DSM 4440.</title>
        <authorList>
            <person name="Poehlein A."/>
            <person name="Daniel R."/>
        </authorList>
    </citation>
    <scope>NUCLEOTIDE SEQUENCE [LARGE SCALE GENOMIC DNA]</scope>
    <source>
        <strain evidence="8 9">DSM 4440</strain>
    </source>
</reference>
<dbReference type="Pfam" id="PF02826">
    <property type="entry name" value="2-Hacid_dh_C"/>
    <property type="match status" value="1"/>
</dbReference>
<dbReference type="InterPro" id="IPR006139">
    <property type="entry name" value="D-isomer_2_OHA_DH_cat_dom"/>
</dbReference>